<dbReference type="PRINTS" id="PR01021">
    <property type="entry name" value="OMPADOMAIN"/>
</dbReference>
<dbReference type="Proteomes" id="UP000182692">
    <property type="component" value="Unassembled WGS sequence"/>
</dbReference>
<feature type="region of interest" description="Disordered" evidence="5">
    <location>
        <begin position="180"/>
        <end position="238"/>
    </location>
</feature>
<dbReference type="PROSITE" id="PS51123">
    <property type="entry name" value="OMPA_2"/>
    <property type="match status" value="1"/>
</dbReference>
<feature type="signal peptide" evidence="6">
    <location>
        <begin position="1"/>
        <end position="22"/>
    </location>
</feature>
<feature type="compositionally biased region" description="Polar residues" evidence="5">
    <location>
        <begin position="183"/>
        <end position="195"/>
    </location>
</feature>
<keyword evidence="3" id="KW-0998">Cell outer membrane</keyword>
<evidence type="ECO:0000256" key="1">
    <source>
        <dbReference type="ARBA" id="ARBA00004442"/>
    </source>
</evidence>
<dbReference type="SUPFAM" id="SSF103088">
    <property type="entry name" value="OmpA-like"/>
    <property type="match status" value="1"/>
</dbReference>
<comment type="subcellular location">
    <subcellularLocation>
        <location evidence="1">Cell outer membrane</location>
    </subcellularLocation>
</comment>
<organism evidence="8 9">
    <name type="scientific">Enterovibrio norvegicus DSM 15893</name>
    <dbReference type="NCBI Taxonomy" id="1121869"/>
    <lineage>
        <taxon>Bacteria</taxon>
        <taxon>Pseudomonadati</taxon>
        <taxon>Pseudomonadota</taxon>
        <taxon>Gammaproteobacteria</taxon>
        <taxon>Vibrionales</taxon>
        <taxon>Vibrionaceae</taxon>
        <taxon>Enterovibrio</taxon>
    </lineage>
</organism>
<keyword evidence="6" id="KW-0732">Signal</keyword>
<dbReference type="InterPro" id="IPR036737">
    <property type="entry name" value="OmpA-like_sf"/>
</dbReference>
<dbReference type="EMBL" id="FOWR01000004">
    <property type="protein sequence ID" value="SFO86598.1"/>
    <property type="molecule type" value="Genomic_DNA"/>
</dbReference>
<evidence type="ECO:0000313" key="9">
    <source>
        <dbReference type="Proteomes" id="UP000182692"/>
    </source>
</evidence>
<dbReference type="OrthoDB" id="9792521at2"/>
<accession>A0A1I5KNM7</accession>
<evidence type="ECO:0000259" key="7">
    <source>
        <dbReference type="PROSITE" id="PS51123"/>
    </source>
</evidence>
<dbReference type="STRING" id="1121869.SAMN03084138_00681"/>
<dbReference type="Gene3D" id="3.30.1330.60">
    <property type="entry name" value="OmpA-like domain"/>
    <property type="match status" value="1"/>
</dbReference>
<dbReference type="GeneID" id="35872684"/>
<evidence type="ECO:0000256" key="4">
    <source>
        <dbReference type="PROSITE-ProRule" id="PRU00473"/>
    </source>
</evidence>
<keyword evidence="2 4" id="KW-0472">Membrane</keyword>
<gene>
    <name evidence="8" type="ORF">SAMN03084138_00681</name>
</gene>
<protein>
    <submittedName>
        <fullName evidence="8">OmpA family protein</fullName>
    </submittedName>
</protein>
<evidence type="ECO:0000256" key="3">
    <source>
        <dbReference type="ARBA" id="ARBA00023237"/>
    </source>
</evidence>
<dbReference type="Pfam" id="PF00691">
    <property type="entry name" value="OmpA"/>
    <property type="match status" value="1"/>
</dbReference>
<dbReference type="InterPro" id="IPR006665">
    <property type="entry name" value="OmpA-like"/>
</dbReference>
<feature type="chain" id="PRO_5010194945" evidence="6">
    <location>
        <begin position="23"/>
        <end position="238"/>
    </location>
</feature>
<name>A0A1I5KNM7_9GAMM</name>
<dbReference type="PANTHER" id="PTHR30329:SF21">
    <property type="entry name" value="LIPOPROTEIN YIAD-RELATED"/>
    <property type="match status" value="1"/>
</dbReference>
<dbReference type="RefSeq" id="WP_017011020.1">
    <property type="nucleotide sequence ID" value="NZ_FOWR01000004.1"/>
</dbReference>
<reference evidence="8 9" key="1">
    <citation type="submission" date="2016-10" db="EMBL/GenBank/DDBJ databases">
        <authorList>
            <person name="de Groot N.N."/>
        </authorList>
    </citation>
    <scope>NUCLEOTIDE SEQUENCE [LARGE SCALE GENOMIC DNA]</scope>
    <source>
        <strain evidence="8 9">DSM 15893</strain>
    </source>
</reference>
<dbReference type="InterPro" id="IPR006664">
    <property type="entry name" value="OMP_bac"/>
</dbReference>
<dbReference type="PANTHER" id="PTHR30329">
    <property type="entry name" value="STATOR ELEMENT OF FLAGELLAR MOTOR COMPLEX"/>
    <property type="match status" value="1"/>
</dbReference>
<dbReference type="GO" id="GO:0009279">
    <property type="term" value="C:cell outer membrane"/>
    <property type="evidence" value="ECO:0007669"/>
    <property type="project" value="UniProtKB-SubCell"/>
</dbReference>
<dbReference type="InterPro" id="IPR050330">
    <property type="entry name" value="Bact_OuterMem_StrucFunc"/>
</dbReference>
<evidence type="ECO:0000256" key="2">
    <source>
        <dbReference type="ARBA" id="ARBA00023136"/>
    </source>
</evidence>
<feature type="domain" description="OmpA-like" evidence="7">
    <location>
        <begin position="101"/>
        <end position="217"/>
    </location>
</feature>
<dbReference type="CDD" id="cd07185">
    <property type="entry name" value="OmpA_C-like"/>
    <property type="match status" value="1"/>
</dbReference>
<evidence type="ECO:0000313" key="8">
    <source>
        <dbReference type="EMBL" id="SFO86598.1"/>
    </source>
</evidence>
<dbReference type="AlphaFoldDB" id="A0A1I5KNM7"/>
<feature type="compositionally biased region" description="Basic and acidic residues" evidence="5">
    <location>
        <begin position="197"/>
        <end position="211"/>
    </location>
</feature>
<evidence type="ECO:0000256" key="5">
    <source>
        <dbReference type="SAM" id="MobiDB-lite"/>
    </source>
</evidence>
<proteinExistence type="predicted"/>
<sequence length="238" mass="25404">MKPAFTLPALFLAMSVSSFSSAAAELSATVFEEICADKNTEVAFTVSLGQSTEVLFHRAQFLQLERPVDGLPTTPLFIEALVNAGLDKKCAEFLTRETPTVKSHHNQLIAMVHFGFDKASLTSTGKKILAGIIDNIKRSNTGLSIEGHTDSIGSHAYNLKLGLNRAESVKQYLAASTGKGDTIATSSRGETQPVASNKDKAGQTQNRRVEVRIASTQGAEANTPMVKPVSSEALVITP</sequence>
<evidence type="ECO:0000256" key="6">
    <source>
        <dbReference type="SAM" id="SignalP"/>
    </source>
</evidence>